<comment type="caution">
    <text evidence="2">The sequence shown here is derived from an EMBL/GenBank/DDBJ whole genome shotgun (WGS) entry which is preliminary data.</text>
</comment>
<dbReference type="AlphaFoldDB" id="A0AAV7WFJ4"/>
<gene>
    <name evidence="2" type="ORF">NDU88_006741</name>
</gene>
<organism evidence="2 3">
    <name type="scientific">Pleurodeles waltl</name>
    <name type="common">Iberian ribbed newt</name>
    <dbReference type="NCBI Taxonomy" id="8319"/>
    <lineage>
        <taxon>Eukaryota</taxon>
        <taxon>Metazoa</taxon>
        <taxon>Chordata</taxon>
        <taxon>Craniata</taxon>
        <taxon>Vertebrata</taxon>
        <taxon>Euteleostomi</taxon>
        <taxon>Amphibia</taxon>
        <taxon>Batrachia</taxon>
        <taxon>Caudata</taxon>
        <taxon>Salamandroidea</taxon>
        <taxon>Salamandridae</taxon>
        <taxon>Pleurodelinae</taxon>
        <taxon>Pleurodeles</taxon>
    </lineage>
</organism>
<name>A0AAV7WFJ4_PLEWA</name>
<proteinExistence type="predicted"/>
<dbReference type="Proteomes" id="UP001066276">
    <property type="component" value="Chromosome 1_2"/>
</dbReference>
<keyword evidence="3" id="KW-1185">Reference proteome</keyword>
<evidence type="ECO:0000256" key="1">
    <source>
        <dbReference type="SAM" id="MobiDB-lite"/>
    </source>
</evidence>
<protein>
    <submittedName>
        <fullName evidence="2">Uncharacterized protein</fullName>
    </submittedName>
</protein>
<sequence length="171" mass="18545">MNIFRPRFFFPQGARMLICSLQDCDVCQPPLSNRLSPAVVWTWEPRSGSAIIGCARHVWQEQQKITTGADSYTVTCSVVDLGAPLRQRHYRLRETRLAGAAKNNNWSGFLHGGGSKPFAAPQMAASQGNAPAGGGREHSAEVLCGGAEEISLSSKSPLGEYDVDTIENLKI</sequence>
<evidence type="ECO:0000313" key="3">
    <source>
        <dbReference type="Proteomes" id="UP001066276"/>
    </source>
</evidence>
<feature type="region of interest" description="Disordered" evidence="1">
    <location>
        <begin position="118"/>
        <end position="140"/>
    </location>
</feature>
<evidence type="ECO:0000313" key="2">
    <source>
        <dbReference type="EMBL" id="KAJ1211381.1"/>
    </source>
</evidence>
<accession>A0AAV7WFJ4</accession>
<reference evidence="2" key="1">
    <citation type="journal article" date="2022" name="bioRxiv">
        <title>Sequencing and chromosome-scale assembly of the giantPleurodeles waltlgenome.</title>
        <authorList>
            <person name="Brown T."/>
            <person name="Elewa A."/>
            <person name="Iarovenko S."/>
            <person name="Subramanian E."/>
            <person name="Araus A.J."/>
            <person name="Petzold A."/>
            <person name="Susuki M."/>
            <person name="Suzuki K.-i.T."/>
            <person name="Hayashi T."/>
            <person name="Toyoda A."/>
            <person name="Oliveira C."/>
            <person name="Osipova E."/>
            <person name="Leigh N.D."/>
            <person name="Simon A."/>
            <person name="Yun M.H."/>
        </authorList>
    </citation>
    <scope>NUCLEOTIDE SEQUENCE</scope>
    <source>
        <strain evidence="2">20211129_DDA</strain>
        <tissue evidence="2">Liver</tissue>
    </source>
</reference>
<dbReference type="EMBL" id="JANPWB010000002">
    <property type="protein sequence ID" value="KAJ1211381.1"/>
    <property type="molecule type" value="Genomic_DNA"/>
</dbReference>